<accession>A0A143PM71</accession>
<organism evidence="2 3">
    <name type="scientific">Luteitalea pratensis</name>
    <dbReference type="NCBI Taxonomy" id="1855912"/>
    <lineage>
        <taxon>Bacteria</taxon>
        <taxon>Pseudomonadati</taxon>
        <taxon>Acidobacteriota</taxon>
        <taxon>Vicinamibacteria</taxon>
        <taxon>Vicinamibacterales</taxon>
        <taxon>Vicinamibacteraceae</taxon>
        <taxon>Luteitalea</taxon>
    </lineage>
</organism>
<keyword evidence="3" id="KW-1185">Reference proteome</keyword>
<keyword evidence="1" id="KW-0732">Signal</keyword>
<reference evidence="2 3" key="1">
    <citation type="journal article" date="2016" name="Genome Announc.">
        <title>First Complete Genome Sequence of a Subdivision 6 Acidobacterium Strain.</title>
        <authorList>
            <person name="Huang S."/>
            <person name="Vieira S."/>
            <person name="Bunk B."/>
            <person name="Riedel T."/>
            <person name="Sproer C."/>
            <person name="Overmann J."/>
        </authorList>
    </citation>
    <scope>NUCLEOTIDE SEQUENCE [LARGE SCALE GENOMIC DNA]</scope>
    <source>
        <strain evidence="3">DSM 100886 HEG_-6_39</strain>
    </source>
</reference>
<protein>
    <recommendedName>
        <fullName evidence="4">3-keto-disaccharide hydrolase domain-containing protein</fullName>
    </recommendedName>
</protein>
<gene>
    <name evidence="2" type="ORF">LuPra_02075</name>
</gene>
<dbReference type="Proteomes" id="UP000076079">
    <property type="component" value="Chromosome"/>
</dbReference>
<proteinExistence type="predicted"/>
<dbReference type="EMBL" id="CP015136">
    <property type="protein sequence ID" value="AMY08869.1"/>
    <property type="molecule type" value="Genomic_DNA"/>
</dbReference>
<evidence type="ECO:0000256" key="1">
    <source>
        <dbReference type="SAM" id="SignalP"/>
    </source>
</evidence>
<dbReference type="STRING" id="1855912.LuPra_02075"/>
<evidence type="ECO:0000313" key="2">
    <source>
        <dbReference type="EMBL" id="AMY08869.1"/>
    </source>
</evidence>
<feature type="signal peptide" evidence="1">
    <location>
        <begin position="1"/>
        <end position="23"/>
    </location>
</feature>
<name>A0A143PM71_LUTPR</name>
<dbReference type="KEGG" id="abac:LuPra_02075"/>
<evidence type="ECO:0008006" key="4">
    <source>
        <dbReference type="Google" id="ProtNLM"/>
    </source>
</evidence>
<dbReference type="AlphaFoldDB" id="A0A143PM71"/>
<reference evidence="3" key="2">
    <citation type="submission" date="2016-04" db="EMBL/GenBank/DDBJ databases">
        <title>First Complete Genome Sequence of a Subdivision 6 Acidobacterium.</title>
        <authorList>
            <person name="Huang S."/>
            <person name="Vieira S."/>
            <person name="Bunk B."/>
            <person name="Riedel T."/>
            <person name="Sproeer C."/>
            <person name="Overmann J."/>
        </authorList>
    </citation>
    <scope>NUCLEOTIDE SEQUENCE [LARGE SCALE GENOMIC DNA]</scope>
    <source>
        <strain evidence="3">DSM 100886 HEG_-6_39</strain>
    </source>
</reference>
<dbReference type="RefSeq" id="WP_234800819.1">
    <property type="nucleotide sequence ID" value="NZ_CP015136.1"/>
</dbReference>
<dbReference type="Gene3D" id="2.60.120.560">
    <property type="entry name" value="Exo-inulinase, domain 1"/>
    <property type="match status" value="1"/>
</dbReference>
<evidence type="ECO:0000313" key="3">
    <source>
        <dbReference type="Proteomes" id="UP000076079"/>
    </source>
</evidence>
<sequence length="236" mass="24456" precursor="true">MRNARVIMVGLSVVLLAAVPAAAQQPPAAAPPQADVDRKVTGGVTAKGWTGKEDAGNKQGLTVKDSKLAEEGKGLRLATGPAALYWNPANVAKGDFAVSATFSEAEQTYNHPHPFGVFIGGSDLETAPNAMYCAAYRNGNYIIRMFSGGKRVDVVGRPLAHEAVKKAETPKSPVVQEVGWTVKGDAVSCVINGTAVWTGTKADVTGAGKLASTDGIVGIRVSHNSDALVTGFGIKK</sequence>
<feature type="chain" id="PRO_5007511705" description="3-keto-disaccharide hydrolase domain-containing protein" evidence="1">
    <location>
        <begin position="24"/>
        <end position="236"/>
    </location>
</feature>